<organism evidence="2 3">
    <name type="scientific">Fusarium gaditjirri</name>
    <dbReference type="NCBI Taxonomy" id="282569"/>
    <lineage>
        <taxon>Eukaryota</taxon>
        <taxon>Fungi</taxon>
        <taxon>Dikarya</taxon>
        <taxon>Ascomycota</taxon>
        <taxon>Pezizomycotina</taxon>
        <taxon>Sordariomycetes</taxon>
        <taxon>Hypocreomycetidae</taxon>
        <taxon>Hypocreales</taxon>
        <taxon>Nectriaceae</taxon>
        <taxon>Fusarium</taxon>
        <taxon>Fusarium nisikadoi species complex</taxon>
    </lineage>
</organism>
<dbReference type="EMBL" id="JABFAI010000065">
    <property type="protein sequence ID" value="KAF4957619.1"/>
    <property type="molecule type" value="Genomic_DNA"/>
</dbReference>
<dbReference type="AlphaFoldDB" id="A0A8H4X1J3"/>
<protein>
    <submittedName>
        <fullName evidence="2">Uncharacterized protein</fullName>
    </submittedName>
</protein>
<comment type="caution">
    <text evidence="2">The sequence shown here is derived from an EMBL/GenBank/DDBJ whole genome shotgun (WGS) entry which is preliminary data.</text>
</comment>
<proteinExistence type="predicted"/>
<feature type="region of interest" description="Disordered" evidence="1">
    <location>
        <begin position="59"/>
        <end position="126"/>
    </location>
</feature>
<feature type="region of interest" description="Disordered" evidence="1">
    <location>
        <begin position="134"/>
        <end position="153"/>
    </location>
</feature>
<reference evidence="2" key="2">
    <citation type="submission" date="2020-05" db="EMBL/GenBank/DDBJ databases">
        <authorList>
            <person name="Kim H.-S."/>
            <person name="Proctor R.H."/>
            <person name="Brown D.W."/>
        </authorList>
    </citation>
    <scope>NUCLEOTIDE SEQUENCE</scope>
    <source>
        <strain evidence="2">NRRL 45417</strain>
    </source>
</reference>
<feature type="compositionally biased region" description="Polar residues" evidence="1">
    <location>
        <begin position="89"/>
        <end position="116"/>
    </location>
</feature>
<accession>A0A8H4X1J3</accession>
<keyword evidence="3" id="KW-1185">Reference proteome</keyword>
<evidence type="ECO:0000313" key="2">
    <source>
        <dbReference type="EMBL" id="KAF4957619.1"/>
    </source>
</evidence>
<evidence type="ECO:0000256" key="1">
    <source>
        <dbReference type="SAM" id="MobiDB-lite"/>
    </source>
</evidence>
<dbReference type="Proteomes" id="UP000604273">
    <property type="component" value="Unassembled WGS sequence"/>
</dbReference>
<dbReference type="OrthoDB" id="4174112at2759"/>
<feature type="compositionally biased region" description="Low complexity" evidence="1">
    <location>
        <begin position="69"/>
        <end position="79"/>
    </location>
</feature>
<reference evidence="2" key="1">
    <citation type="journal article" date="2020" name="BMC Genomics">
        <title>Correction to: Identification and distribution of gene clusters required for synthesis of sphingolipid metabolism inhibitors in diverse species of the filamentous fungus Fusarium.</title>
        <authorList>
            <person name="Kim H.S."/>
            <person name="Lohmar J.M."/>
            <person name="Busman M."/>
            <person name="Brown D.W."/>
            <person name="Naumann T.A."/>
            <person name="Divon H.H."/>
            <person name="Lysoe E."/>
            <person name="Uhlig S."/>
            <person name="Proctor R.H."/>
        </authorList>
    </citation>
    <scope>NUCLEOTIDE SEQUENCE</scope>
    <source>
        <strain evidence="2">NRRL 45417</strain>
    </source>
</reference>
<evidence type="ECO:0000313" key="3">
    <source>
        <dbReference type="Proteomes" id="UP000604273"/>
    </source>
</evidence>
<gene>
    <name evidence="2" type="ORF">FGADI_2981</name>
</gene>
<sequence length="153" mass="16528">MVGNVVSNVAAMSQGERKFAQVERAAEELGIRLAELHEFLATPDGNAFVAQLSGLTAPQQISCEDDQSQEPPSQEPSSQNNVHQEHASQDTSSDEPSSQEQSGQQTSPQEGFSQGNVEAHPMALALLNTPPYENRVAPRSVRPLTHHAFIEQG</sequence>
<name>A0A8H4X1J3_9HYPO</name>